<dbReference type="Gene3D" id="3.30.980.10">
    <property type="entry name" value="Threonyl-trna Synthetase, Chain A, domain 2"/>
    <property type="match status" value="1"/>
</dbReference>
<protein>
    <recommendedName>
        <fullName evidence="4">Alanyl-transfer RNA synthetases family profile domain-containing protein</fullName>
    </recommendedName>
</protein>
<dbReference type="Gene3D" id="2.40.30.130">
    <property type="match status" value="1"/>
</dbReference>
<accession>A0A4U0UFR4</accession>
<dbReference type="GO" id="GO:0004813">
    <property type="term" value="F:alanine-tRNA ligase activity"/>
    <property type="evidence" value="ECO:0007669"/>
    <property type="project" value="InterPro"/>
</dbReference>
<dbReference type="SMART" id="SM00863">
    <property type="entry name" value="tRNA_SAD"/>
    <property type="match status" value="1"/>
</dbReference>
<proteinExistence type="inferred from homology"/>
<dbReference type="Proteomes" id="UP000308549">
    <property type="component" value="Unassembled WGS sequence"/>
</dbReference>
<evidence type="ECO:0000313" key="5">
    <source>
        <dbReference type="EMBL" id="TKA34167.1"/>
    </source>
</evidence>
<evidence type="ECO:0000256" key="3">
    <source>
        <dbReference type="ARBA" id="ARBA00008429"/>
    </source>
</evidence>
<dbReference type="InterPro" id="IPR018164">
    <property type="entry name" value="Ala-tRNA-synth_IIc_N"/>
</dbReference>
<dbReference type="PANTHER" id="PTHR43462">
    <property type="entry name" value="ALANYL-TRNA EDITING PROTEIN"/>
    <property type="match status" value="1"/>
</dbReference>
<dbReference type="GO" id="GO:0003676">
    <property type="term" value="F:nucleic acid binding"/>
    <property type="evidence" value="ECO:0007669"/>
    <property type="project" value="InterPro"/>
</dbReference>
<dbReference type="OrthoDB" id="288942at2759"/>
<dbReference type="InterPro" id="IPR018165">
    <property type="entry name" value="Ala-tRNA-synth_IIc_core"/>
</dbReference>
<dbReference type="GO" id="GO:0005524">
    <property type="term" value="F:ATP binding"/>
    <property type="evidence" value="ECO:0007669"/>
    <property type="project" value="InterPro"/>
</dbReference>
<keyword evidence="6" id="KW-1185">Reference proteome</keyword>
<dbReference type="AlphaFoldDB" id="A0A4U0UFR4"/>
<dbReference type="GO" id="GO:0005737">
    <property type="term" value="C:cytoplasm"/>
    <property type="evidence" value="ECO:0007669"/>
    <property type="project" value="UniProtKB-SubCell"/>
</dbReference>
<dbReference type="SUPFAM" id="SSF55186">
    <property type="entry name" value="ThrRS/AlaRS common domain"/>
    <property type="match status" value="1"/>
</dbReference>
<dbReference type="SUPFAM" id="SSF50447">
    <property type="entry name" value="Translation proteins"/>
    <property type="match status" value="1"/>
</dbReference>
<sequence>MTSPAATKPLYQQEESLRTHVARITSVRSFQLLSDAEKALFKTGGDETCVIEANETIFYAQGGGQPFDTGLMASLGQQQHAGTDFMVEAVRNGSDGRILHFGHFSAGRKDTLKEGDMVEQRIDATRRDLNSRIHTGGHIIALAVRRLVEKTAELEVTELKAQHYPDACFVEFKGVIDNKHKDAIQDQATKYVKNALPVKLNWYDPEELGASGAITAEGMPIIAGIDGKVRVVDVVGAGAYPCGGTHVQDTSLVGQLVVKSIKRQKGNSKISYSVQDGEQA</sequence>
<evidence type="ECO:0000313" key="6">
    <source>
        <dbReference type="Proteomes" id="UP000308549"/>
    </source>
</evidence>
<reference evidence="5 6" key="1">
    <citation type="submission" date="2017-03" db="EMBL/GenBank/DDBJ databases">
        <title>Genomes of endolithic fungi from Antarctica.</title>
        <authorList>
            <person name="Coleine C."/>
            <person name="Masonjones S."/>
            <person name="Stajich J.E."/>
        </authorList>
    </citation>
    <scope>NUCLEOTIDE SEQUENCE [LARGE SCALE GENOMIC DNA]</scope>
    <source>
        <strain evidence="5 6">CCFEE 6315</strain>
    </source>
</reference>
<dbReference type="Pfam" id="PF07973">
    <property type="entry name" value="tRNA_SAD"/>
    <property type="match status" value="1"/>
</dbReference>
<organism evidence="5 6">
    <name type="scientific">Salinomyces thailandicus</name>
    <dbReference type="NCBI Taxonomy" id="706561"/>
    <lineage>
        <taxon>Eukaryota</taxon>
        <taxon>Fungi</taxon>
        <taxon>Dikarya</taxon>
        <taxon>Ascomycota</taxon>
        <taxon>Pezizomycotina</taxon>
        <taxon>Dothideomycetes</taxon>
        <taxon>Dothideomycetidae</taxon>
        <taxon>Mycosphaerellales</taxon>
        <taxon>Teratosphaeriaceae</taxon>
        <taxon>Salinomyces</taxon>
    </lineage>
</organism>
<dbReference type="InterPro" id="IPR051335">
    <property type="entry name" value="Alanyl-tRNA_Editing_Enzymes"/>
</dbReference>
<feature type="domain" description="Alanyl-transfer RNA synthetases family profile" evidence="4">
    <location>
        <begin position="1"/>
        <end position="258"/>
    </location>
</feature>
<dbReference type="PROSITE" id="PS50860">
    <property type="entry name" value="AA_TRNA_LIGASE_II_ALA"/>
    <property type="match status" value="1"/>
</dbReference>
<comment type="cofactor">
    <cofactor evidence="1">
        <name>Zn(2+)</name>
        <dbReference type="ChEBI" id="CHEBI:29105"/>
    </cofactor>
</comment>
<evidence type="ECO:0000259" key="4">
    <source>
        <dbReference type="PROSITE" id="PS50860"/>
    </source>
</evidence>
<evidence type="ECO:0000256" key="2">
    <source>
        <dbReference type="ARBA" id="ARBA00004496"/>
    </source>
</evidence>
<dbReference type="InterPro" id="IPR012947">
    <property type="entry name" value="tRNA_SAD"/>
</dbReference>
<dbReference type="GO" id="GO:0006419">
    <property type="term" value="P:alanyl-tRNA aminoacylation"/>
    <property type="evidence" value="ECO:0007669"/>
    <property type="project" value="InterPro"/>
</dbReference>
<comment type="subcellular location">
    <subcellularLocation>
        <location evidence="2">Cytoplasm</location>
    </subcellularLocation>
</comment>
<dbReference type="Pfam" id="PF01411">
    <property type="entry name" value="tRNA-synt_2c"/>
    <property type="match status" value="1"/>
</dbReference>
<comment type="caution">
    <text evidence="5">The sequence shown here is derived from an EMBL/GenBank/DDBJ whole genome shotgun (WGS) entry which is preliminary data.</text>
</comment>
<dbReference type="PANTHER" id="PTHR43462:SF2">
    <property type="entry name" value="THREONYL AND ALANYL TRNA SYNTHETASE SECOND ADDITIONAL DOMAIN-CONTAINING PROTEIN"/>
    <property type="match status" value="1"/>
</dbReference>
<evidence type="ECO:0000256" key="1">
    <source>
        <dbReference type="ARBA" id="ARBA00001947"/>
    </source>
</evidence>
<gene>
    <name evidence="5" type="ORF">B0A50_00147</name>
</gene>
<comment type="similarity">
    <text evidence="3">Belongs to the class-II aminoacyl-tRNA synthetase family. Alax-L subfamily.</text>
</comment>
<dbReference type="InterPro" id="IPR009000">
    <property type="entry name" value="Transl_B-barrel_sf"/>
</dbReference>
<dbReference type="EMBL" id="NAJL01000001">
    <property type="protein sequence ID" value="TKA34167.1"/>
    <property type="molecule type" value="Genomic_DNA"/>
</dbReference>
<name>A0A4U0UFR4_9PEZI</name>
<dbReference type="InterPro" id="IPR018163">
    <property type="entry name" value="Thr/Ala-tRNA-synth_IIc_edit"/>
</dbReference>